<organism evidence="2 3">
    <name type="scientific">Pendulispora brunnea</name>
    <dbReference type="NCBI Taxonomy" id="2905690"/>
    <lineage>
        <taxon>Bacteria</taxon>
        <taxon>Pseudomonadati</taxon>
        <taxon>Myxococcota</taxon>
        <taxon>Myxococcia</taxon>
        <taxon>Myxococcales</taxon>
        <taxon>Sorangiineae</taxon>
        <taxon>Pendulisporaceae</taxon>
        <taxon>Pendulispora</taxon>
    </lineage>
</organism>
<sequence>MSVSNMPPAMAVFARLVGVIHLPPLPGSPLASLPMRAIVERTVEDARVLEGAGFHLAILENFGDTPFYREKVPAVTVAAMTACAAAVRAALPNLPLGINVLRNDADAALAIASVVGAMCIRVNVHTGARVTDQGVVQGDAAATLRTRRAISAEAVNIWADVHVKHSAPLAARPIAEEASDLVTRAMADAILVTGSGTGKAIDPTQIALVRAAIRNVPLYVASGTRPEDLPALVEHCDGVIVGSALRANGIAGGPVDIASATTFAKSFRALFPRDSTT</sequence>
<comment type="similarity">
    <text evidence="1">Belongs to the BtpA family.</text>
</comment>
<dbReference type="NCBIfam" id="TIGR00259">
    <property type="entry name" value="thylakoid_BtpA"/>
    <property type="match status" value="1"/>
</dbReference>
<dbReference type="SUPFAM" id="SSF51366">
    <property type="entry name" value="Ribulose-phoshate binding barrel"/>
    <property type="match status" value="1"/>
</dbReference>
<reference evidence="2 3" key="1">
    <citation type="submission" date="2021-12" db="EMBL/GenBank/DDBJ databases">
        <title>Discovery of the Pendulisporaceae a myxobacterial family with distinct sporulation behavior and unique specialized metabolism.</title>
        <authorList>
            <person name="Garcia R."/>
            <person name="Popoff A."/>
            <person name="Bader C.D."/>
            <person name="Loehr J."/>
            <person name="Walesch S."/>
            <person name="Walt C."/>
            <person name="Boldt J."/>
            <person name="Bunk B."/>
            <person name="Haeckl F.J.F.P.J."/>
            <person name="Gunesch A.P."/>
            <person name="Birkelbach J."/>
            <person name="Nuebel U."/>
            <person name="Pietschmann T."/>
            <person name="Bach T."/>
            <person name="Mueller R."/>
        </authorList>
    </citation>
    <scope>NUCLEOTIDE SEQUENCE [LARGE SCALE GENOMIC DNA]</scope>
    <source>
        <strain evidence="2 3">MSr12523</strain>
    </source>
</reference>
<evidence type="ECO:0000313" key="2">
    <source>
        <dbReference type="EMBL" id="WXA98202.1"/>
    </source>
</evidence>
<proteinExistence type="inferred from homology"/>
<keyword evidence="3" id="KW-1185">Reference proteome</keyword>
<dbReference type="EMBL" id="CP089982">
    <property type="protein sequence ID" value="WXA98202.1"/>
    <property type="molecule type" value="Genomic_DNA"/>
</dbReference>
<dbReference type="InterPro" id="IPR011060">
    <property type="entry name" value="RibuloseP-bd_barrel"/>
</dbReference>
<protein>
    <submittedName>
        <fullName evidence="2">BtpA/SgcQ family protein</fullName>
    </submittedName>
</protein>
<evidence type="ECO:0000256" key="1">
    <source>
        <dbReference type="ARBA" id="ARBA00006007"/>
    </source>
</evidence>
<dbReference type="RefSeq" id="WP_394848814.1">
    <property type="nucleotide sequence ID" value="NZ_CP089982.1"/>
</dbReference>
<accession>A0ABZ2KHN6</accession>
<dbReference type="PIRSF" id="PIRSF005956">
    <property type="entry name" value="BtpA"/>
    <property type="match status" value="1"/>
</dbReference>
<gene>
    <name evidence="2" type="ORF">LZC95_15335</name>
</gene>
<name>A0ABZ2KHN6_9BACT</name>
<dbReference type="PANTHER" id="PTHR21381:SF3">
    <property type="entry name" value="SGC REGION PROTEIN SGCQ-RELATED"/>
    <property type="match status" value="1"/>
</dbReference>
<dbReference type="Pfam" id="PF03437">
    <property type="entry name" value="BtpA"/>
    <property type="match status" value="1"/>
</dbReference>
<dbReference type="Proteomes" id="UP001379533">
    <property type="component" value="Chromosome"/>
</dbReference>
<dbReference type="PANTHER" id="PTHR21381">
    <property type="entry name" value="ZGC:162297"/>
    <property type="match status" value="1"/>
</dbReference>
<evidence type="ECO:0000313" key="3">
    <source>
        <dbReference type="Proteomes" id="UP001379533"/>
    </source>
</evidence>
<dbReference type="InterPro" id="IPR005137">
    <property type="entry name" value="BtpA"/>
</dbReference>